<name>A0A084GHW3_PSEDA</name>
<sequence length="528" mass="56528">MALAASCVPETFAPTLFGGLVLSLEASVVDLSTVANSASTQPSASSEDVSFCNVTVTYTHPGQNDSIIVETWLPVDNWNERFLAVGGGGWNAGRTAGTSAAMAAAIADGYATVTTDAGLGSYSDPSPWVNPSPGNVNMQYLQNFATSSLNDEAIIGKSLVRSFYGSDPAYSYWSGCSTGGRQGLTIAQRYPDIYDGIVSGAPVIYWTRMGMANTWPQQFMNMHGYYPYGCELEAIAAAAVEVCDGLDGVVDGLISDPDACLDSFNPQELVGTTISNCSQTGGEITISESAAKVASAFWDGPRTVKGDRVWYGPSIGAGLTLLAATNCSTGVCVATENLGWPLFRYFVAKDASWVSNNLSHEAWADMGHSAFQQWQSIMDFDDPDISRLQRAGGKLLTYHGLADPMIPAKGTEHYYELVAREFPDVHDFYRHFPVPGLGHCSGGAGGPPLGLLTQIRAWVEEGTAPDHAKMNFTHPDGTTQTRILCPYPQKAFYNGRCGNAAKLDCWSCVNRNAPARTSSSTSRNQWSF</sequence>
<evidence type="ECO:0000256" key="7">
    <source>
        <dbReference type="ARBA" id="ARBA00023157"/>
    </source>
</evidence>
<keyword evidence="5 8" id="KW-0378">Hydrolase</keyword>
<dbReference type="AlphaFoldDB" id="A0A084GHW3"/>
<reference evidence="9 10" key="1">
    <citation type="journal article" date="2014" name="Genome Announc.">
        <title>Draft genome sequence of the pathogenic fungus Scedosporium apiospermum.</title>
        <authorList>
            <person name="Vandeputte P."/>
            <person name="Ghamrawi S."/>
            <person name="Rechenmann M."/>
            <person name="Iltis A."/>
            <person name="Giraud S."/>
            <person name="Fleury M."/>
            <person name="Thornton C."/>
            <person name="Delhaes L."/>
            <person name="Meyer W."/>
            <person name="Papon N."/>
            <person name="Bouchara J.P."/>
        </authorList>
    </citation>
    <scope>NUCLEOTIDE SEQUENCE [LARGE SCALE GENOMIC DNA]</scope>
    <source>
        <strain evidence="9 10">IHEM 14462</strain>
    </source>
</reference>
<keyword evidence="3" id="KW-0479">Metal-binding</keyword>
<dbReference type="VEuPathDB" id="FungiDB:SAPIO_CDS0269"/>
<dbReference type="Proteomes" id="UP000028545">
    <property type="component" value="Unassembled WGS sequence"/>
</dbReference>
<keyword evidence="4" id="KW-0732">Signal</keyword>
<dbReference type="OMA" id="FSCATIN"/>
<keyword evidence="10" id="KW-1185">Reference proteome</keyword>
<dbReference type="Pfam" id="PF07519">
    <property type="entry name" value="Tannase"/>
    <property type="match status" value="1"/>
</dbReference>
<dbReference type="GO" id="GO:0030600">
    <property type="term" value="F:feruloyl esterase activity"/>
    <property type="evidence" value="ECO:0007669"/>
    <property type="project" value="UniProtKB-ARBA"/>
</dbReference>
<dbReference type="InterPro" id="IPR011118">
    <property type="entry name" value="Tannase/feruloyl_esterase"/>
</dbReference>
<dbReference type="PANTHER" id="PTHR33938:SF13">
    <property type="entry name" value="CARBOXYLIC ESTER HYDROLASE"/>
    <property type="match status" value="1"/>
</dbReference>
<protein>
    <recommendedName>
        <fullName evidence="8">Carboxylic ester hydrolase</fullName>
        <ecNumber evidence="8">3.1.1.-</ecNumber>
    </recommendedName>
</protein>
<keyword evidence="2" id="KW-0719">Serine esterase</keyword>
<dbReference type="GeneID" id="27718421"/>
<evidence type="ECO:0000256" key="6">
    <source>
        <dbReference type="ARBA" id="ARBA00022837"/>
    </source>
</evidence>
<evidence type="ECO:0000313" key="9">
    <source>
        <dbReference type="EMBL" id="KEZ46925.1"/>
    </source>
</evidence>
<dbReference type="EC" id="3.1.1.-" evidence="8"/>
<evidence type="ECO:0000256" key="4">
    <source>
        <dbReference type="ARBA" id="ARBA00022729"/>
    </source>
</evidence>
<dbReference type="RefSeq" id="XP_016646724.1">
    <property type="nucleotide sequence ID" value="XM_016783091.1"/>
</dbReference>
<dbReference type="GO" id="GO:0046872">
    <property type="term" value="F:metal ion binding"/>
    <property type="evidence" value="ECO:0007669"/>
    <property type="project" value="UniProtKB-KW"/>
</dbReference>
<evidence type="ECO:0000256" key="5">
    <source>
        <dbReference type="ARBA" id="ARBA00022801"/>
    </source>
</evidence>
<evidence type="ECO:0000313" key="10">
    <source>
        <dbReference type="Proteomes" id="UP000028545"/>
    </source>
</evidence>
<accession>A0A084GHW3</accession>
<dbReference type="SUPFAM" id="SSF53474">
    <property type="entry name" value="alpha/beta-Hydrolases"/>
    <property type="match status" value="2"/>
</dbReference>
<dbReference type="InterPro" id="IPR029058">
    <property type="entry name" value="AB_hydrolase_fold"/>
</dbReference>
<keyword evidence="7" id="KW-1015">Disulfide bond</keyword>
<comment type="similarity">
    <text evidence="1 8">Belongs to the tannase family.</text>
</comment>
<evidence type="ECO:0000256" key="8">
    <source>
        <dbReference type="RuleBase" id="RU361238"/>
    </source>
</evidence>
<dbReference type="OrthoDB" id="3039123at2759"/>
<evidence type="ECO:0000256" key="3">
    <source>
        <dbReference type="ARBA" id="ARBA00022723"/>
    </source>
</evidence>
<proteinExistence type="inferred from homology"/>
<gene>
    <name evidence="9" type="ORF">SAPIO_CDS0269</name>
</gene>
<dbReference type="Gene3D" id="3.40.50.1820">
    <property type="entry name" value="alpha/beta hydrolase"/>
    <property type="match status" value="1"/>
</dbReference>
<dbReference type="HOGENOM" id="CLU_014819_3_2_1"/>
<dbReference type="KEGG" id="sapo:SAPIO_CDS0269"/>
<comment type="caution">
    <text evidence="9">The sequence shown here is derived from an EMBL/GenBank/DDBJ whole genome shotgun (WGS) entry which is preliminary data.</text>
</comment>
<dbReference type="EMBL" id="JOWA01000011">
    <property type="protein sequence ID" value="KEZ46925.1"/>
    <property type="molecule type" value="Genomic_DNA"/>
</dbReference>
<keyword evidence="6" id="KW-0106">Calcium</keyword>
<evidence type="ECO:0000256" key="1">
    <source>
        <dbReference type="ARBA" id="ARBA00006249"/>
    </source>
</evidence>
<evidence type="ECO:0000256" key="2">
    <source>
        <dbReference type="ARBA" id="ARBA00022487"/>
    </source>
</evidence>
<dbReference type="PANTHER" id="PTHR33938">
    <property type="entry name" value="FERULOYL ESTERASE B-RELATED"/>
    <property type="match status" value="1"/>
</dbReference>
<organism evidence="9 10">
    <name type="scientific">Pseudallescheria apiosperma</name>
    <name type="common">Scedosporium apiospermum</name>
    <dbReference type="NCBI Taxonomy" id="563466"/>
    <lineage>
        <taxon>Eukaryota</taxon>
        <taxon>Fungi</taxon>
        <taxon>Dikarya</taxon>
        <taxon>Ascomycota</taxon>
        <taxon>Pezizomycotina</taxon>
        <taxon>Sordariomycetes</taxon>
        <taxon>Hypocreomycetidae</taxon>
        <taxon>Microascales</taxon>
        <taxon>Microascaceae</taxon>
        <taxon>Scedosporium</taxon>
    </lineage>
</organism>